<evidence type="ECO:0000256" key="7">
    <source>
        <dbReference type="ARBA" id="ARBA00047899"/>
    </source>
</evidence>
<dbReference type="Pfam" id="PF00069">
    <property type="entry name" value="Pkinase"/>
    <property type="match status" value="1"/>
</dbReference>
<dbReference type="EC" id="2.7.11.1" evidence="1"/>
<sequence>MEVRQTIGGRYKLLDELGSGGMAVVWRARDEVLGRPVAVKLLAGRYTDDPQSRVRIRDEARAAATLSHPNIAQVYDYGEAADTGTPYVVMELINGPTLQQRVSAGKLPPRTVFRICGEVAAALAAAHADGLVHRDIKMANIMVTPAGAKVVDFGIAAAIGPASPEEMLVGTPAYLAPERLTGAEIVPASDVYALGVLLYRLLADESPWSVESTTQMLRAHVYLEPAPLPDLPGVPPAVTKLISRCLAKDPASRPSASEVSSTLADAAEASLAINPDAVRGEAGTHAPRIPHPASGAADDLDAETGVWQAPLRSDNSGAARDGNRAGNIGPGGRAGVASGSGNASGAVGAGPSGRRDAGRKAGNVPRARAGRNRPAAVVTEVLPAVRGGSLAGAGQSRGARRVRKKQLMLIVAIVVVLTAAIVGLVLQGDSGAGIATPDAAETVSVAPTVSRSAGVPTVSKGGEVTRPTATGVPANPPVAGSEPIASVSPGGSAASSGAPSSPAPSTSDGASSAPEGKQLESPGGVIHAVCTAGKAKLTSWEANPGYEVEKVEPGPALTVVAIFKSLTSRYRTTVTCVAGTPTPVVLPL</sequence>
<proteinExistence type="predicted"/>
<evidence type="ECO:0000256" key="4">
    <source>
        <dbReference type="ARBA" id="ARBA00022741"/>
    </source>
</evidence>
<dbReference type="InterPro" id="IPR017441">
    <property type="entry name" value="Protein_kinase_ATP_BS"/>
</dbReference>
<keyword evidence="11" id="KW-0472">Membrane</keyword>
<keyword evidence="11" id="KW-1133">Transmembrane helix</keyword>
<dbReference type="RefSeq" id="WP_213007355.1">
    <property type="nucleotide sequence ID" value="NZ_BOQN01000048.1"/>
</dbReference>
<dbReference type="AlphaFoldDB" id="A0A919TC79"/>
<dbReference type="FunFam" id="3.30.200.20:FF:000035">
    <property type="entry name" value="Serine/threonine protein kinase Stk1"/>
    <property type="match status" value="1"/>
</dbReference>
<keyword evidence="14" id="KW-1185">Reference proteome</keyword>
<feature type="transmembrane region" description="Helical" evidence="11">
    <location>
        <begin position="407"/>
        <end position="426"/>
    </location>
</feature>
<dbReference type="PANTHER" id="PTHR43289">
    <property type="entry name" value="MITOGEN-ACTIVATED PROTEIN KINASE KINASE KINASE 20-RELATED"/>
    <property type="match status" value="1"/>
</dbReference>
<evidence type="ECO:0000256" key="9">
    <source>
        <dbReference type="PROSITE-ProRule" id="PRU10141"/>
    </source>
</evidence>
<dbReference type="Gene3D" id="1.10.510.10">
    <property type="entry name" value="Transferase(Phosphotransferase) domain 1"/>
    <property type="match status" value="1"/>
</dbReference>
<dbReference type="PROSITE" id="PS00107">
    <property type="entry name" value="PROTEIN_KINASE_ATP"/>
    <property type="match status" value="1"/>
</dbReference>
<evidence type="ECO:0000256" key="10">
    <source>
        <dbReference type="SAM" id="MobiDB-lite"/>
    </source>
</evidence>
<dbReference type="InterPro" id="IPR011009">
    <property type="entry name" value="Kinase-like_dom_sf"/>
</dbReference>
<feature type="binding site" evidence="9">
    <location>
        <position position="40"/>
    </location>
    <ligand>
        <name>ATP</name>
        <dbReference type="ChEBI" id="CHEBI:30616"/>
    </ligand>
</feature>
<dbReference type="PANTHER" id="PTHR43289:SF6">
    <property type="entry name" value="SERINE_THREONINE-PROTEIN KINASE NEKL-3"/>
    <property type="match status" value="1"/>
</dbReference>
<dbReference type="PROSITE" id="PS50011">
    <property type="entry name" value="PROTEIN_KINASE_DOM"/>
    <property type="match status" value="1"/>
</dbReference>
<feature type="region of interest" description="Disordered" evidence="10">
    <location>
        <begin position="444"/>
        <end position="521"/>
    </location>
</feature>
<evidence type="ECO:0000256" key="11">
    <source>
        <dbReference type="SAM" id="Phobius"/>
    </source>
</evidence>
<dbReference type="Proteomes" id="UP000677082">
    <property type="component" value="Unassembled WGS sequence"/>
</dbReference>
<reference evidence="13 14" key="1">
    <citation type="submission" date="2021-03" db="EMBL/GenBank/DDBJ databases">
        <title>Whole genome shotgun sequence of Actinoplanes toevensis NBRC 105298.</title>
        <authorList>
            <person name="Komaki H."/>
            <person name="Tamura T."/>
        </authorList>
    </citation>
    <scope>NUCLEOTIDE SEQUENCE [LARGE SCALE GENOMIC DNA]</scope>
    <source>
        <strain evidence="13 14">NBRC 105298</strain>
    </source>
</reference>
<feature type="compositionally biased region" description="Low complexity" evidence="10">
    <location>
        <begin position="485"/>
        <end position="514"/>
    </location>
</feature>
<dbReference type="PROSITE" id="PS00108">
    <property type="entry name" value="PROTEIN_KINASE_ST"/>
    <property type="match status" value="1"/>
</dbReference>
<organism evidence="13 14">
    <name type="scientific">Paractinoplanes toevensis</name>
    <dbReference type="NCBI Taxonomy" id="571911"/>
    <lineage>
        <taxon>Bacteria</taxon>
        <taxon>Bacillati</taxon>
        <taxon>Actinomycetota</taxon>
        <taxon>Actinomycetes</taxon>
        <taxon>Micromonosporales</taxon>
        <taxon>Micromonosporaceae</taxon>
        <taxon>Paractinoplanes</taxon>
    </lineage>
</organism>
<keyword evidence="11" id="KW-0812">Transmembrane</keyword>
<dbReference type="SUPFAM" id="SSF56112">
    <property type="entry name" value="Protein kinase-like (PK-like)"/>
    <property type="match status" value="1"/>
</dbReference>
<feature type="region of interest" description="Disordered" evidence="10">
    <location>
        <begin position="280"/>
        <end position="373"/>
    </location>
</feature>
<feature type="domain" description="Protein kinase" evidence="12">
    <location>
        <begin position="11"/>
        <end position="271"/>
    </location>
</feature>
<keyword evidence="6 9" id="KW-0067">ATP-binding</keyword>
<comment type="catalytic activity">
    <reaction evidence="8">
        <text>L-seryl-[protein] + ATP = O-phospho-L-seryl-[protein] + ADP + H(+)</text>
        <dbReference type="Rhea" id="RHEA:17989"/>
        <dbReference type="Rhea" id="RHEA-COMP:9863"/>
        <dbReference type="Rhea" id="RHEA-COMP:11604"/>
        <dbReference type="ChEBI" id="CHEBI:15378"/>
        <dbReference type="ChEBI" id="CHEBI:29999"/>
        <dbReference type="ChEBI" id="CHEBI:30616"/>
        <dbReference type="ChEBI" id="CHEBI:83421"/>
        <dbReference type="ChEBI" id="CHEBI:456216"/>
        <dbReference type="EC" id="2.7.11.1"/>
    </reaction>
</comment>
<comment type="catalytic activity">
    <reaction evidence="7">
        <text>L-threonyl-[protein] + ATP = O-phospho-L-threonyl-[protein] + ADP + H(+)</text>
        <dbReference type="Rhea" id="RHEA:46608"/>
        <dbReference type="Rhea" id="RHEA-COMP:11060"/>
        <dbReference type="Rhea" id="RHEA-COMP:11605"/>
        <dbReference type="ChEBI" id="CHEBI:15378"/>
        <dbReference type="ChEBI" id="CHEBI:30013"/>
        <dbReference type="ChEBI" id="CHEBI:30616"/>
        <dbReference type="ChEBI" id="CHEBI:61977"/>
        <dbReference type="ChEBI" id="CHEBI:456216"/>
        <dbReference type="EC" id="2.7.11.1"/>
    </reaction>
</comment>
<dbReference type="GO" id="GO:0005524">
    <property type="term" value="F:ATP binding"/>
    <property type="evidence" value="ECO:0007669"/>
    <property type="project" value="UniProtKB-UniRule"/>
</dbReference>
<dbReference type="EMBL" id="BOQN01000048">
    <property type="protein sequence ID" value="GIM91451.1"/>
    <property type="molecule type" value="Genomic_DNA"/>
</dbReference>
<evidence type="ECO:0000256" key="3">
    <source>
        <dbReference type="ARBA" id="ARBA00022679"/>
    </source>
</evidence>
<evidence type="ECO:0000259" key="12">
    <source>
        <dbReference type="PROSITE" id="PS50011"/>
    </source>
</evidence>
<accession>A0A919TC79</accession>
<evidence type="ECO:0000256" key="2">
    <source>
        <dbReference type="ARBA" id="ARBA00022527"/>
    </source>
</evidence>
<dbReference type="CDD" id="cd14014">
    <property type="entry name" value="STKc_PknB_like"/>
    <property type="match status" value="1"/>
</dbReference>
<dbReference type="GO" id="GO:0004674">
    <property type="term" value="F:protein serine/threonine kinase activity"/>
    <property type="evidence" value="ECO:0007669"/>
    <property type="project" value="UniProtKB-KW"/>
</dbReference>
<comment type="caution">
    <text evidence="13">The sequence shown here is derived from an EMBL/GenBank/DDBJ whole genome shotgun (WGS) entry which is preliminary data.</text>
</comment>
<keyword evidence="3" id="KW-0808">Transferase</keyword>
<dbReference type="InterPro" id="IPR000719">
    <property type="entry name" value="Prot_kinase_dom"/>
</dbReference>
<dbReference type="Gene3D" id="3.30.200.20">
    <property type="entry name" value="Phosphorylase Kinase, domain 1"/>
    <property type="match status" value="1"/>
</dbReference>
<evidence type="ECO:0000256" key="5">
    <source>
        <dbReference type="ARBA" id="ARBA00022777"/>
    </source>
</evidence>
<dbReference type="InterPro" id="IPR008271">
    <property type="entry name" value="Ser/Thr_kinase_AS"/>
</dbReference>
<gene>
    <name evidence="13" type="ORF">Ato02nite_032440</name>
</gene>
<evidence type="ECO:0000313" key="13">
    <source>
        <dbReference type="EMBL" id="GIM91451.1"/>
    </source>
</evidence>
<feature type="compositionally biased region" description="Low complexity" evidence="10">
    <location>
        <begin position="361"/>
        <end position="373"/>
    </location>
</feature>
<evidence type="ECO:0000256" key="1">
    <source>
        <dbReference type="ARBA" id="ARBA00012513"/>
    </source>
</evidence>
<dbReference type="SMART" id="SM00220">
    <property type="entry name" value="S_TKc"/>
    <property type="match status" value="1"/>
</dbReference>
<evidence type="ECO:0000256" key="8">
    <source>
        <dbReference type="ARBA" id="ARBA00048679"/>
    </source>
</evidence>
<evidence type="ECO:0000256" key="6">
    <source>
        <dbReference type="ARBA" id="ARBA00022840"/>
    </source>
</evidence>
<keyword evidence="4 9" id="KW-0547">Nucleotide-binding</keyword>
<name>A0A919TC79_9ACTN</name>
<protein>
    <recommendedName>
        <fullName evidence="1">non-specific serine/threonine protein kinase</fullName>
        <ecNumber evidence="1">2.7.11.1</ecNumber>
    </recommendedName>
</protein>
<feature type="compositionally biased region" description="Low complexity" evidence="10">
    <location>
        <begin position="335"/>
        <end position="346"/>
    </location>
</feature>
<keyword evidence="2" id="KW-0723">Serine/threonine-protein kinase</keyword>
<keyword evidence="5" id="KW-0418">Kinase</keyword>
<evidence type="ECO:0000313" key="14">
    <source>
        <dbReference type="Proteomes" id="UP000677082"/>
    </source>
</evidence>